<dbReference type="Proteomes" id="UP000436911">
    <property type="component" value="Unassembled WGS sequence"/>
</dbReference>
<feature type="transmembrane region" description="Helical" evidence="6">
    <location>
        <begin position="91"/>
        <end position="112"/>
    </location>
</feature>
<evidence type="ECO:0000313" key="9">
    <source>
        <dbReference type="Proteomes" id="UP000436911"/>
    </source>
</evidence>
<comment type="caution">
    <text evidence="8">The sequence shown here is derived from an EMBL/GenBank/DDBJ whole genome shotgun (WGS) entry which is preliminary data.</text>
</comment>
<evidence type="ECO:0000256" key="1">
    <source>
        <dbReference type="ARBA" id="ARBA00004651"/>
    </source>
</evidence>
<feature type="transmembrane region" description="Helical" evidence="6">
    <location>
        <begin position="194"/>
        <end position="217"/>
    </location>
</feature>
<dbReference type="AlphaFoldDB" id="A0A368NNZ5"/>
<proteinExistence type="predicted"/>
<accession>A0A368NNZ5</accession>
<feature type="transmembrane region" description="Helical" evidence="6">
    <location>
        <begin position="45"/>
        <end position="71"/>
    </location>
</feature>
<dbReference type="RefSeq" id="WP_060718721.1">
    <property type="nucleotide sequence ID" value="NZ_CP055265.1"/>
</dbReference>
<sequence>MTPEQVNILCRLVFDTCALFLWGAHGFLLLAVAKDLAKHIEHRQARFFHLALALMVIAGIGKIAAQAALLGDGWQTVTPTLVADLLQATRSGAALGLQAGLTGALLLAYCIFRHHRGIVVTLFGALVLISLSLSGHAIAETGATGLLHLVNHSLHLLAASLWLGALPPVVLLLQAMQDERARPPALAALMRFSTIGHVAVALTLISGALNAWLIVGAHAVDISMPYQRLLLFKIGVVATMVIIAIINRYVFVPRMHHSPASAIRAIRIGTLAECGMGLAAVALVSAFGTMQPG</sequence>
<dbReference type="GO" id="GO:0005886">
    <property type="term" value="C:plasma membrane"/>
    <property type="evidence" value="ECO:0007669"/>
    <property type="project" value="UniProtKB-SubCell"/>
</dbReference>
<evidence type="ECO:0000256" key="6">
    <source>
        <dbReference type="SAM" id="Phobius"/>
    </source>
</evidence>
<dbReference type="EMBL" id="QUSG01000003">
    <property type="protein sequence ID" value="KAA3529583.1"/>
    <property type="molecule type" value="Genomic_DNA"/>
</dbReference>
<dbReference type="PANTHER" id="PTHR34820:SF4">
    <property type="entry name" value="INNER MEMBRANE PROTEIN YEBZ"/>
    <property type="match status" value="1"/>
</dbReference>
<dbReference type="OrthoDB" id="7032707at2"/>
<evidence type="ECO:0000259" key="7">
    <source>
        <dbReference type="Pfam" id="PF05425"/>
    </source>
</evidence>
<dbReference type="GeneID" id="60683664"/>
<dbReference type="NCBIfam" id="NF033808">
    <property type="entry name" value="copper_CopD"/>
    <property type="match status" value="1"/>
</dbReference>
<dbReference type="InterPro" id="IPR008457">
    <property type="entry name" value="Cu-R_CopD_dom"/>
</dbReference>
<keyword evidence="3 6" id="KW-0812">Transmembrane</keyword>
<keyword evidence="2" id="KW-1003">Cell membrane</keyword>
<keyword evidence="5 6" id="KW-0472">Membrane</keyword>
<keyword evidence="4 6" id="KW-1133">Transmembrane helix</keyword>
<evidence type="ECO:0000256" key="2">
    <source>
        <dbReference type="ARBA" id="ARBA00022475"/>
    </source>
</evidence>
<reference evidence="8 9" key="1">
    <citation type="submission" date="2018-08" db="EMBL/GenBank/DDBJ databases">
        <title>Genome sequencing of Agrobacterium vitis strain ICMP 10754.</title>
        <authorList>
            <person name="Visnovsky S.B."/>
            <person name="Pitman A.R."/>
        </authorList>
    </citation>
    <scope>NUCLEOTIDE SEQUENCE [LARGE SCALE GENOMIC DNA]</scope>
    <source>
        <strain evidence="8 9">ICMP 10754</strain>
    </source>
</reference>
<feature type="transmembrane region" description="Helical" evidence="6">
    <location>
        <begin position="229"/>
        <end position="250"/>
    </location>
</feature>
<feature type="transmembrane region" description="Helical" evidence="6">
    <location>
        <begin position="12"/>
        <end position="33"/>
    </location>
</feature>
<dbReference type="InterPro" id="IPR047689">
    <property type="entry name" value="CopD"/>
</dbReference>
<feature type="domain" description="Copper resistance protein D" evidence="7">
    <location>
        <begin position="187"/>
        <end position="286"/>
    </location>
</feature>
<gene>
    <name evidence="8" type="ORF">DXT89_07575</name>
</gene>
<evidence type="ECO:0000256" key="3">
    <source>
        <dbReference type="ARBA" id="ARBA00022692"/>
    </source>
</evidence>
<evidence type="ECO:0000256" key="5">
    <source>
        <dbReference type="ARBA" id="ARBA00023136"/>
    </source>
</evidence>
<organism evidence="8 9">
    <name type="scientific">Agrobacterium vitis</name>
    <name type="common">Rhizobium vitis</name>
    <dbReference type="NCBI Taxonomy" id="373"/>
    <lineage>
        <taxon>Bacteria</taxon>
        <taxon>Pseudomonadati</taxon>
        <taxon>Pseudomonadota</taxon>
        <taxon>Alphaproteobacteria</taxon>
        <taxon>Hyphomicrobiales</taxon>
        <taxon>Rhizobiaceae</taxon>
        <taxon>Rhizobium/Agrobacterium group</taxon>
        <taxon>Agrobacterium</taxon>
    </lineage>
</organism>
<feature type="transmembrane region" description="Helical" evidence="6">
    <location>
        <begin position="154"/>
        <end position="173"/>
    </location>
</feature>
<dbReference type="Pfam" id="PF05425">
    <property type="entry name" value="CopD"/>
    <property type="match status" value="1"/>
</dbReference>
<dbReference type="InterPro" id="IPR032694">
    <property type="entry name" value="CopC/D"/>
</dbReference>
<evidence type="ECO:0000256" key="4">
    <source>
        <dbReference type="ARBA" id="ARBA00022989"/>
    </source>
</evidence>
<evidence type="ECO:0000313" key="8">
    <source>
        <dbReference type="EMBL" id="KAA3529583.1"/>
    </source>
</evidence>
<comment type="subcellular location">
    <subcellularLocation>
        <location evidence="1">Cell membrane</location>
        <topology evidence="1">Multi-pass membrane protein</topology>
    </subcellularLocation>
</comment>
<feature type="transmembrane region" description="Helical" evidence="6">
    <location>
        <begin position="271"/>
        <end position="290"/>
    </location>
</feature>
<protein>
    <submittedName>
        <fullName evidence="8">Copper-binding protein</fullName>
    </submittedName>
</protein>
<dbReference type="GO" id="GO:0006825">
    <property type="term" value="P:copper ion transport"/>
    <property type="evidence" value="ECO:0007669"/>
    <property type="project" value="InterPro"/>
</dbReference>
<name>A0A368NNZ5_AGRVI</name>
<dbReference type="PANTHER" id="PTHR34820">
    <property type="entry name" value="INNER MEMBRANE PROTEIN YEBZ"/>
    <property type="match status" value="1"/>
</dbReference>
<feature type="transmembrane region" description="Helical" evidence="6">
    <location>
        <begin position="119"/>
        <end position="139"/>
    </location>
</feature>